<proteinExistence type="predicted"/>
<feature type="region of interest" description="Disordered" evidence="1">
    <location>
        <begin position="264"/>
        <end position="286"/>
    </location>
</feature>
<keyword evidence="2" id="KW-0812">Transmembrane</keyword>
<evidence type="ECO:0000256" key="2">
    <source>
        <dbReference type="SAM" id="Phobius"/>
    </source>
</evidence>
<reference evidence="4" key="1">
    <citation type="journal article" date="2012" name="Proc. Natl. Acad. Sci. U.S.A.">
        <title>Antigenic diversity is generated by distinct evolutionary mechanisms in African trypanosome species.</title>
        <authorList>
            <person name="Jackson A.P."/>
            <person name="Berry A."/>
            <person name="Aslett M."/>
            <person name="Allison H.C."/>
            <person name="Burton P."/>
            <person name="Vavrova-Anderson J."/>
            <person name="Brown R."/>
            <person name="Browne H."/>
            <person name="Corton N."/>
            <person name="Hauser H."/>
            <person name="Gamble J."/>
            <person name="Gilderthorp R."/>
            <person name="Marcello L."/>
            <person name="McQuillan J."/>
            <person name="Otto T.D."/>
            <person name="Quail M.A."/>
            <person name="Sanders M.J."/>
            <person name="van Tonder A."/>
            <person name="Ginger M.L."/>
            <person name="Field M.C."/>
            <person name="Barry J.D."/>
            <person name="Hertz-Fowler C."/>
            <person name="Berriman M."/>
        </authorList>
    </citation>
    <scope>NUCLEOTIDE SEQUENCE</scope>
    <source>
        <strain evidence="4">IL3000</strain>
    </source>
</reference>
<evidence type="ECO:0000313" key="4">
    <source>
        <dbReference type="EMBL" id="CCC91085.1"/>
    </source>
</evidence>
<keyword evidence="2" id="KW-0472">Membrane</keyword>
<organism evidence="4">
    <name type="scientific">Trypanosoma congolense (strain IL3000)</name>
    <dbReference type="NCBI Taxonomy" id="1068625"/>
    <lineage>
        <taxon>Eukaryota</taxon>
        <taxon>Discoba</taxon>
        <taxon>Euglenozoa</taxon>
        <taxon>Kinetoplastea</taxon>
        <taxon>Metakinetoplastina</taxon>
        <taxon>Trypanosomatida</taxon>
        <taxon>Trypanosomatidae</taxon>
        <taxon>Trypanosoma</taxon>
        <taxon>Nannomonas</taxon>
    </lineage>
</organism>
<accession>G0UNX4</accession>
<sequence>MTPKHSRGPKVTRACLVLSTLVGLSLLTVSGSDHIIVPMCSEVRGFAGESNHLVRIGVSAPPGDGEAIVLIVRPFSSGTEGVSERWAQINATYRLRQGVTVSSVSNDAGMVLLQDVEGGTNIDVEIRRVRPDGPVPFRFWSYHTNRPSCFIDVSPHTTFVAAIPTTVGQLVLPARIFFKAVPLPGAKSVMLRVTDVTTGDGKPERFQLMRASDMQVAATYESGKLIPWNASVLFFSFSPPISANKELQLSVSVVWSNEGVAPGGADGSNGSLPPGTSSGGASGGSSASDGDKGHSFFFFLFLLLTGVTSYMCVGAVFNYRVQGITEFP</sequence>
<feature type="signal peptide" evidence="3">
    <location>
        <begin position="1"/>
        <end position="31"/>
    </location>
</feature>
<dbReference type="AlphaFoldDB" id="G0UNX4"/>
<gene>
    <name evidence="4" type="ORF">TCIL3000_6_3370</name>
</gene>
<keyword evidence="3" id="KW-0732">Signal</keyword>
<evidence type="ECO:0000256" key="1">
    <source>
        <dbReference type="SAM" id="MobiDB-lite"/>
    </source>
</evidence>
<feature type="chain" id="PRO_5003410659" evidence="3">
    <location>
        <begin position="32"/>
        <end position="328"/>
    </location>
</feature>
<name>G0UNX4_TRYCI</name>
<keyword evidence="2" id="KW-1133">Transmembrane helix</keyword>
<feature type="transmembrane region" description="Helical" evidence="2">
    <location>
        <begin position="296"/>
        <end position="319"/>
    </location>
</feature>
<dbReference type="EMBL" id="HE575319">
    <property type="protein sequence ID" value="CCC91085.1"/>
    <property type="molecule type" value="Genomic_DNA"/>
</dbReference>
<dbReference type="VEuPathDB" id="TriTrypDB:TcIL3000_6_3370"/>
<protein>
    <submittedName>
        <fullName evidence="4">Uncharacterized protein</fullName>
    </submittedName>
</protein>
<evidence type="ECO:0000256" key="3">
    <source>
        <dbReference type="SAM" id="SignalP"/>
    </source>
</evidence>